<comment type="subcellular location">
    <subcellularLocation>
        <location evidence="1 7">Cell outer membrane</location>
        <topology evidence="1 7">Multi-pass membrane protein</topology>
    </subcellularLocation>
</comment>
<feature type="signal peptide" evidence="8">
    <location>
        <begin position="1"/>
        <end position="23"/>
    </location>
</feature>
<dbReference type="Pfam" id="PF07715">
    <property type="entry name" value="Plug"/>
    <property type="match status" value="1"/>
</dbReference>
<dbReference type="InterPro" id="IPR008969">
    <property type="entry name" value="CarboxyPept-like_regulatory"/>
</dbReference>
<dbReference type="InterPro" id="IPR039426">
    <property type="entry name" value="TonB-dep_rcpt-like"/>
</dbReference>
<gene>
    <name evidence="10" type="ORF">DW888_10005</name>
</gene>
<accession>A0A413VPI1</accession>
<dbReference type="NCBIfam" id="TIGR04057">
    <property type="entry name" value="SusC_RagA_signa"/>
    <property type="match status" value="1"/>
</dbReference>
<dbReference type="SUPFAM" id="SSF49464">
    <property type="entry name" value="Carboxypeptidase regulatory domain-like"/>
    <property type="match status" value="1"/>
</dbReference>
<evidence type="ECO:0000256" key="4">
    <source>
        <dbReference type="ARBA" id="ARBA00022692"/>
    </source>
</evidence>
<keyword evidence="3 7" id="KW-1134">Transmembrane beta strand</keyword>
<dbReference type="Proteomes" id="UP000284379">
    <property type="component" value="Unassembled WGS sequence"/>
</dbReference>
<dbReference type="EMBL" id="QSGO01000006">
    <property type="protein sequence ID" value="RHB35443.1"/>
    <property type="molecule type" value="Genomic_DNA"/>
</dbReference>
<dbReference type="NCBIfam" id="TIGR04056">
    <property type="entry name" value="OMP_RagA_SusC"/>
    <property type="match status" value="1"/>
</dbReference>
<evidence type="ECO:0000256" key="6">
    <source>
        <dbReference type="ARBA" id="ARBA00023237"/>
    </source>
</evidence>
<dbReference type="GO" id="GO:0009279">
    <property type="term" value="C:cell outer membrane"/>
    <property type="evidence" value="ECO:0007669"/>
    <property type="project" value="UniProtKB-SubCell"/>
</dbReference>
<keyword evidence="6 7" id="KW-0998">Cell outer membrane</keyword>
<evidence type="ECO:0000256" key="3">
    <source>
        <dbReference type="ARBA" id="ARBA00022452"/>
    </source>
</evidence>
<dbReference type="InterPro" id="IPR023997">
    <property type="entry name" value="TonB-dep_OMP_SusC/RagA_CS"/>
</dbReference>
<keyword evidence="5 7" id="KW-0472">Membrane</keyword>
<dbReference type="Pfam" id="PF13715">
    <property type="entry name" value="CarbopepD_reg_2"/>
    <property type="match status" value="1"/>
</dbReference>
<keyword evidence="4 7" id="KW-0812">Transmembrane</keyword>
<dbReference type="RefSeq" id="WP_122201434.1">
    <property type="nucleotide sequence ID" value="NZ_CABJFV010000006.1"/>
</dbReference>
<name>A0A413VPI1_9BACE</name>
<reference evidence="10 11" key="1">
    <citation type="submission" date="2018-08" db="EMBL/GenBank/DDBJ databases">
        <title>A genome reference for cultivated species of the human gut microbiota.</title>
        <authorList>
            <person name="Zou Y."/>
            <person name="Xue W."/>
            <person name="Luo G."/>
        </authorList>
    </citation>
    <scope>NUCLEOTIDE SEQUENCE [LARGE SCALE GENOMIC DNA]</scope>
    <source>
        <strain evidence="10 11">AM40-30BH</strain>
    </source>
</reference>
<evidence type="ECO:0000256" key="1">
    <source>
        <dbReference type="ARBA" id="ARBA00004571"/>
    </source>
</evidence>
<dbReference type="PROSITE" id="PS51257">
    <property type="entry name" value="PROKAR_LIPOPROTEIN"/>
    <property type="match status" value="1"/>
</dbReference>
<dbReference type="SUPFAM" id="SSF56935">
    <property type="entry name" value="Porins"/>
    <property type="match status" value="1"/>
</dbReference>
<evidence type="ECO:0000256" key="5">
    <source>
        <dbReference type="ARBA" id="ARBA00023136"/>
    </source>
</evidence>
<organism evidence="10 11">
    <name type="scientific">Bacteroides nordii</name>
    <dbReference type="NCBI Taxonomy" id="291645"/>
    <lineage>
        <taxon>Bacteria</taxon>
        <taxon>Pseudomonadati</taxon>
        <taxon>Bacteroidota</taxon>
        <taxon>Bacteroidia</taxon>
        <taxon>Bacteroidales</taxon>
        <taxon>Bacteroidaceae</taxon>
        <taxon>Bacteroides</taxon>
    </lineage>
</organism>
<dbReference type="InterPro" id="IPR012910">
    <property type="entry name" value="Plug_dom"/>
</dbReference>
<protein>
    <submittedName>
        <fullName evidence="10">SusC/RagA family TonB-linked outer membrane protein</fullName>
    </submittedName>
</protein>
<feature type="chain" id="PRO_5019022339" evidence="8">
    <location>
        <begin position="24"/>
        <end position="1115"/>
    </location>
</feature>
<comment type="similarity">
    <text evidence="7">Belongs to the TonB-dependent receptor family.</text>
</comment>
<keyword evidence="8" id="KW-0732">Signal</keyword>
<sequence>MSKKSLLLFYLCMFLACTEWIQAQNTDVSGIVVYAEDGEPVIGANVQVKGTQQGTITDIDGKFLLKGISLSAKLHITYVGLKPQEVKAKPNLRIAMESDAQMLEGVVVTGMSKVDKRLFTGAADKVDASKARIDGMPDISRSLEGRSAGVSVQNVSGTFGTAPKIRVRGATSIYGNSKPLWVVDGVIMEDAVDVSTDDLSSGDAVTLISSAISGLSADDIESFQILKDGSATSIYGARAMAGVVVITTKRGQAGLSSINYTGELTYRMVPHYSEFNIMNSQEQMDVYKEMEDKGWLLFSETARAANSGVYGKMYQMINTYNPNTDSYLLDNTLEARYAYLEKAEMRNTDWFNILFNQNIVQTHSVSISTGSEKARMYASLSLYNDPGWTKASSVNRYTANMNASFNLSDKLSALILGSGSYRKQVAPGTLSQQLDVVNGQVKRDFDINPYSYALNTSRTLQCTDENGKEVYYTRNYADFNILHELDNNYIDLNVADLKFQGELKWRPVKGLELSGLAAIKYSTTGQEHNIKDHSNQAESYRAMGDATIRDSNPLLYTDPDLINSLPITILPEGGIYTRTDYSMRGIDIRATATYNTSINNTHILNFFGGFENSSIDRTRSWFRGWGYQYDKGGTPFYDYNVFKQGKEENTNYYTNEAANTRSVAFFVMGTYSYEGKYTLTGTGRYEGTNRLGKSRSARWLPTWNIAGAWNVHEEKFYSNFSHPVLSHATLKASYSLTADRGPAFVTNSQTILNSYSPWRPSASVTESGMRITELENSELTYEKKHEFNVGVDLGFLHNRINLAADYYRRNNFDLIGVINTQGAGGTIAKYANIASMRSSGIELTLSTQNIKKKDFSWNTDFIFSKTKNEITDLKSHANVLDLISGNGFGREGYPVRALFSIPFAGLTEDGLPTFINQDGQRTISTLNFQEYEKLGFLKYEGPTDPTITGSFGNILTYKNFKLNVFLTYSFGNVIRLDPVFSSAYSDLDAMPKEFKNRWMKAGDENTTHIPTIVSYRMNQQYAYLNMAYNAYNYSDVRIADGGFIRLKEISLSYDLPAKVLSFFRLNKLQFKIQATNLFLLYADSKLNGQDPEFFRSGGVSTPVPRQFTFTIRLGL</sequence>
<evidence type="ECO:0000313" key="10">
    <source>
        <dbReference type="EMBL" id="RHB35443.1"/>
    </source>
</evidence>
<keyword evidence="2 7" id="KW-0813">Transport</keyword>
<feature type="domain" description="TonB-dependent receptor plug" evidence="9">
    <location>
        <begin position="121"/>
        <end position="243"/>
    </location>
</feature>
<evidence type="ECO:0000313" key="11">
    <source>
        <dbReference type="Proteomes" id="UP000284379"/>
    </source>
</evidence>
<dbReference type="Gene3D" id="2.170.130.10">
    <property type="entry name" value="TonB-dependent receptor, plug domain"/>
    <property type="match status" value="1"/>
</dbReference>
<dbReference type="PROSITE" id="PS52016">
    <property type="entry name" value="TONB_DEPENDENT_REC_3"/>
    <property type="match status" value="1"/>
</dbReference>
<evidence type="ECO:0000259" key="9">
    <source>
        <dbReference type="Pfam" id="PF07715"/>
    </source>
</evidence>
<evidence type="ECO:0000256" key="8">
    <source>
        <dbReference type="SAM" id="SignalP"/>
    </source>
</evidence>
<dbReference type="AlphaFoldDB" id="A0A413VPI1"/>
<proteinExistence type="inferred from homology"/>
<dbReference type="InterPro" id="IPR036942">
    <property type="entry name" value="Beta-barrel_TonB_sf"/>
</dbReference>
<comment type="caution">
    <text evidence="10">The sequence shown here is derived from an EMBL/GenBank/DDBJ whole genome shotgun (WGS) entry which is preliminary data.</text>
</comment>
<dbReference type="InterPro" id="IPR023996">
    <property type="entry name" value="TonB-dep_OMP_SusC/RagA"/>
</dbReference>
<evidence type="ECO:0000256" key="7">
    <source>
        <dbReference type="PROSITE-ProRule" id="PRU01360"/>
    </source>
</evidence>
<dbReference type="InterPro" id="IPR037066">
    <property type="entry name" value="Plug_dom_sf"/>
</dbReference>
<dbReference type="Gene3D" id="2.40.170.20">
    <property type="entry name" value="TonB-dependent receptor, beta-barrel domain"/>
    <property type="match status" value="1"/>
</dbReference>
<dbReference type="Gene3D" id="2.60.40.1120">
    <property type="entry name" value="Carboxypeptidase-like, regulatory domain"/>
    <property type="match status" value="1"/>
</dbReference>
<evidence type="ECO:0000256" key="2">
    <source>
        <dbReference type="ARBA" id="ARBA00022448"/>
    </source>
</evidence>